<accession>A0ACC5Y4C8</accession>
<dbReference type="Proteomes" id="UP000830395">
    <property type="component" value="Chromosome 2"/>
</dbReference>
<evidence type="ECO:0000313" key="2">
    <source>
        <dbReference type="Proteomes" id="UP000830395"/>
    </source>
</evidence>
<comment type="caution">
    <text evidence="1">The sequence shown here is derived from an EMBL/GenBank/DDBJ whole genome shotgun (WGS) entry which is preliminary data.</text>
</comment>
<gene>
    <name evidence="1" type="ORF">PDJAM_G00112860</name>
</gene>
<protein>
    <submittedName>
        <fullName evidence="1">Uncharacterized protein</fullName>
    </submittedName>
</protein>
<evidence type="ECO:0000313" key="1">
    <source>
        <dbReference type="EMBL" id="MCJ8729871.1"/>
    </source>
</evidence>
<organism evidence="1 2">
    <name type="scientific">Pangasius djambal</name>
    <dbReference type="NCBI Taxonomy" id="1691987"/>
    <lineage>
        <taxon>Eukaryota</taxon>
        <taxon>Metazoa</taxon>
        <taxon>Chordata</taxon>
        <taxon>Craniata</taxon>
        <taxon>Vertebrata</taxon>
        <taxon>Euteleostomi</taxon>
        <taxon>Actinopterygii</taxon>
        <taxon>Neopterygii</taxon>
        <taxon>Teleostei</taxon>
        <taxon>Ostariophysi</taxon>
        <taxon>Siluriformes</taxon>
        <taxon>Pangasiidae</taxon>
        <taxon>Pangasius</taxon>
    </lineage>
</organism>
<proteinExistence type="predicted"/>
<keyword evidence="2" id="KW-1185">Reference proteome</keyword>
<reference evidence="1" key="1">
    <citation type="submission" date="2020-02" db="EMBL/GenBank/DDBJ databases">
        <title>Genome sequencing of the panga catfish, Pangasius djambal.</title>
        <authorList>
            <person name="Wen M."/>
            <person name="Zahm M."/>
            <person name="Roques C."/>
            <person name="Cabau C."/>
            <person name="Klopp C."/>
            <person name="Donnadieu C."/>
            <person name="Jouanno E."/>
            <person name="Avarre J.-C."/>
            <person name="Campet M."/>
            <person name="Ha T."/>
            <person name="Dugue R."/>
            <person name="Lampietro C."/>
            <person name="Louis A."/>
            <person name="Herpin A."/>
            <person name="Echchiki A."/>
            <person name="Berthelot C."/>
            <person name="Parey E."/>
            <person name="Roest-Crollius H."/>
            <person name="Braasch I."/>
            <person name="Postlethwait J.H."/>
            <person name="Bobe J."/>
            <person name="Montfort J."/>
            <person name="Bouchez O."/>
            <person name="Begum T."/>
            <person name="Schartl M."/>
            <person name="Gustiano R."/>
            <person name="Guiguen Y."/>
        </authorList>
    </citation>
    <scope>NUCLEOTIDE SEQUENCE</scope>
    <source>
        <strain evidence="1">Pdj_M5554</strain>
    </source>
</reference>
<name>A0ACC5Y4C8_9TELE</name>
<sequence>MCARCCRCCCCHCCHADAARALSTTYRFIHPECAAALALLRSEYYIQREIGSESAANLCCNLRVNASANFIGKTGRPLVCMCACLCVCVCMLS</sequence>
<dbReference type="EMBL" id="CM040976">
    <property type="protein sequence ID" value="MCJ8729871.1"/>
    <property type="molecule type" value="Genomic_DNA"/>
</dbReference>